<gene>
    <name evidence="6" type="ORF">B0T24DRAFT_198944</name>
</gene>
<dbReference type="EMBL" id="JAULSN010000002">
    <property type="protein sequence ID" value="KAK3380662.1"/>
    <property type="molecule type" value="Genomic_DNA"/>
</dbReference>
<organism evidence="6 7">
    <name type="scientific">Lasiosphaeria ovina</name>
    <dbReference type="NCBI Taxonomy" id="92902"/>
    <lineage>
        <taxon>Eukaryota</taxon>
        <taxon>Fungi</taxon>
        <taxon>Dikarya</taxon>
        <taxon>Ascomycota</taxon>
        <taxon>Pezizomycotina</taxon>
        <taxon>Sordariomycetes</taxon>
        <taxon>Sordariomycetidae</taxon>
        <taxon>Sordariales</taxon>
        <taxon>Lasiosphaeriaceae</taxon>
        <taxon>Lasiosphaeria</taxon>
    </lineage>
</organism>
<evidence type="ECO:0000256" key="3">
    <source>
        <dbReference type="PROSITE-ProRule" id="PRU00023"/>
    </source>
</evidence>
<dbReference type="GO" id="GO:0005634">
    <property type="term" value="C:nucleus"/>
    <property type="evidence" value="ECO:0007669"/>
    <property type="project" value="TreeGrafter"/>
</dbReference>
<dbReference type="PANTHER" id="PTHR24193">
    <property type="entry name" value="ANKYRIN REPEAT PROTEIN"/>
    <property type="match status" value="1"/>
</dbReference>
<feature type="repeat" description="ANK" evidence="3">
    <location>
        <begin position="1539"/>
        <end position="1567"/>
    </location>
</feature>
<dbReference type="InterPro" id="IPR056884">
    <property type="entry name" value="NPHP3-like_N"/>
</dbReference>
<keyword evidence="2 3" id="KW-0040">ANK repeat</keyword>
<evidence type="ECO:0000256" key="1">
    <source>
        <dbReference type="ARBA" id="ARBA00022737"/>
    </source>
</evidence>
<evidence type="ECO:0000259" key="5">
    <source>
        <dbReference type="PROSITE" id="PS50837"/>
    </source>
</evidence>
<evidence type="ECO:0000313" key="7">
    <source>
        <dbReference type="Proteomes" id="UP001287356"/>
    </source>
</evidence>
<feature type="repeat" description="ANK" evidence="3">
    <location>
        <begin position="1357"/>
        <end position="1389"/>
    </location>
</feature>
<dbReference type="GO" id="GO:0045944">
    <property type="term" value="P:positive regulation of transcription by RNA polymerase II"/>
    <property type="evidence" value="ECO:0007669"/>
    <property type="project" value="TreeGrafter"/>
</dbReference>
<dbReference type="InterPro" id="IPR027417">
    <property type="entry name" value="P-loop_NTPase"/>
</dbReference>
<evidence type="ECO:0000256" key="2">
    <source>
        <dbReference type="ARBA" id="ARBA00023043"/>
    </source>
</evidence>
<dbReference type="InterPro" id="IPR031359">
    <property type="entry name" value="NACHT_N"/>
</dbReference>
<name>A0AAE0TUY8_9PEZI</name>
<evidence type="ECO:0000256" key="4">
    <source>
        <dbReference type="SAM" id="MobiDB-lite"/>
    </source>
</evidence>
<feature type="repeat" description="ANK" evidence="3">
    <location>
        <begin position="1323"/>
        <end position="1356"/>
    </location>
</feature>
<dbReference type="SUPFAM" id="SSF52540">
    <property type="entry name" value="P-loop containing nucleoside triphosphate hydrolases"/>
    <property type="match status" value="1"/>
</dbReference>
<keyword evidence="1" id="KW-0677">Repeat</keyword>
<dbReference type="Pfam" id="PF12796">
    <property type="entry name" value="Ank_2"/>
    <property type="match status" value="4"/>
</dbReference>
<dbReference type="Pfam" id="PF00023">
    <property type="entry name" value="Ank"/>
    <property type="match status" value="1"/>
</dbReference>
<dbReference type="Pfam" id="PF17100">
    <property type="entry name" value="NACHT_N"/>
    <property type="match status" value="1"/>
</dbReference>
<dbReference type="SMART" id="SM00248">
    <property type="entry name" value="ANK"/>
    <property type="match status" value="16"/>
</dbReference>
<accession>A0AAE0TUY8</accession>
<dbReference type="Gene3D" id="3.40.50.300">
    <property type="entry name" value="P-loop containing nucleotide triphosphate hydrolases"/>
    <property type="match status" value="1"/>
</dbReference>
<feature type="repeat" description="ANK" evidence="3">
    <location>
        <begin position="1568"/>
        <end position="1597"/>
    </location>
</feature>
<dbReference type="InterPro" id="IPR002110">
    <property type="entry name" value="Ankyrin_rpt"/>
</dbReference>
<dbReference type="InterPro" id="IPR007111">
    <property type="entry name" value="NACHT_NTPase"/>
</dbReference>
<dbReference type="Proteomes" id="UP001287356">
    <property type="component" value="Unassembled WGS sequence"/>
</dbReference>
<feature type="region of interest" description="Disordered" evidence="4">
    <location>
        <begin position="1012"/>
        <end position="1033"/>
    </location>
</feature>
<dbReference type="PROSITE" id="PS50297">
    <property type="entry name" value="ANK_REP_REGION"/>
    <property type="match status" value="4"/>
</dbReference>
<keyword evidence="7" id="KW-1185">Reference proteome</keyword>
<dbReference type="SUPFAM" id="SSF48403">
    <property type="entry name" value="Ankyrin repeat"/>
    <property type="match status" value="3"/>
</dbReference>
<dbReference type="Pfam" id="PF24883">
    <property type="entry name" value="NPHP3_N"/>
    <property type="match status" value="1"/>
</dbReference>
<dbReference type="GO" id="GO:0000976">
    <property type="term" value="F:transcription cis-regulatory region binding"/>
    <property type="evidence" value="ECO:0007669"/>
    <property type="project" value="TreeGrafter"/>
</dbReference>
<dbReference type="Gene3D" id="1.25.40.20">
    <property type="entry name" value="Ankyrin repeat-containing domain"/>
    <property type="match status" value="4"/>
</dbReference>
<dbReference type="PANTHER" id="PTHR24193:SF121">
    <property type="entry name" value="ADA2A-CONTAINING COMPLEX COMPONENT 3, ISOFORM D"/>
    <property type="match status" value="1"/>
</dbReference>
<feature type="repeat" description="ANK" evidence="3">
    <location>
        <begin position="982"/>
        <end position="1014"/>
    </location>
</feature>
<feature type="domain" description="NACHT" evidence="5">
    <location>
        <begin position="412"/>
        <end position="525"/>
    </location>
</feature>
<evidence type="ECO:0000313" key="6">
    <source>
        <dbReference type="EMBL" id="KAK3380662.1"/>
    </source>
</evidence>
<reference evidence="6" key="2">
    <citation type="submission" date="2023-06" db="EMBL/GenBank/DDBJ databases">
        <authorList>
            <consortium name="Lawrence Berkeley National Laboratory"/>
            <person name="Haridas S."/>
            <person name="Hensen N."/>
            <person name="Bonometti L."/>
            <person name="Westerberg I."/>
            <person name="Brannstrom I.O."/>
            <person name="Guillou S."/>
            <person name="Cros-Aarteil S."/>
            <person name="Calhoun S."/>
            <person name="Kuo A."/>
            <person name="Mondo S."/>
            <person name="Pangilinan J."/>
            <person name="Riley R."/>
            <person name="Labutti K."/>
            <person name="Andreopoulos B."/>
            <person name="Lipzen A."/>
            <person name="Chen C."/>
            <person name="Yanf M."/>
            <person name="Daum C."/>
            <person name="Ng V."/>
            <person name="Clum A."/>
            <person name="Steindorff A."/>
            <person name="Ohm R."/>
            <person name="Martin F."/>
            <person name="Silar P."/>
            <person name="Natvig D."/>
            <person name="Lalanne C."/>
            <person name="Gautier V."/>
            <person name="Ament-Velasquez S.L."/>
            <person name="Kruys A."/>
            <person name="Hutchinson M.I."/>
            <person name="Powell A.J."/>
            <person name="Barry K."/>
            <person name="Miller A.N."/>
            <person name="Grigoriev I.V."/>
            <person name="Debuchy R."/>
            <person name="Gladieux P."/>
            <person name="Thoren M.H."/>
            <person name="Johannesson H."/>
        </authorList>
    </citation>
    <scope>NUCLEOTIDE SEQUENCE</scope>
    <source>
        <strain evidence="6">CBS 958.72</strain>
    </source>
</reference>
<sequence length="1654" mass="181558">MGFKRFFAKKLHSHSKAKGEPVGGVQPDSYQKRAQGAEAGKSSDKEPETTPKAAPPLLASESTLPSTRSPEGTIPGSSRIPNGHGETTIRNLWATAYENLRKENGELIAKYEKNLAGSLPAGLGSALGMKAGSREQMEAILKSKIDEVNRDAWKLEFGSHEFLVRDMAKPVLGIISAANVYITDALSVNPYASIAWAGISLFLPLLLNPSEEGERLAKGLDYVSSLIVQSRMREDLYVRRYESKAASQEFSRPSHTGYKETLELLYRRILKFQAASYCYYSQNGAFRLGLDMVKWNDWDDLVAEVREQHDRFSQIAEIWQEMKDDEEREEAGQRHHAVVQRWDTMDARLVGLREAIENAQADHGRRELLQWLCDVDHSQPYNSAIDKRKGGTGNWLVEESEEFKNWMVMPRSLLWLHGKAGSGKSILSASVIETLKNRHRSDPKTAIAYYYFSFADLNRQNAAGMLASLVKQLCASRPDTPQSVKSLGEYKRKGERPETKTLETMLEATVCGFTTVYLVIDALDECPALGGHRARLLDIIHNVISTAPENLRVFCTSRRESDIDAVISRLLSPPSRAAIDLSKRRNVVNGDIALYIDRTLATSHYSSWPESIKDDAKRSLIEKSDGMFQYVVCQFEALQRLSSKAAIDSALNNLPDGLDATYDRMLQAVHPDFQPHVLRALKWLAFCDEDVRLETLAEVFIICPERDVAFDEKERLFKPEDVLKYLSGLVEVWVPFWGFIVGPKEEEGVNVRLAHFSIQEYLTSSRVIQGPAAAFNFSEIDSRLHIARACIAYHFYLIDTRGGDENARHDVLGDEYCRWLKQLEKVPRQYWTPDIVRDAIRALTMGSQSLKYSVRNVDAIFHRRWPHCYTSLFGAPNLTDMLLSKLPGTNQYIMQEHLDAALQDAAAGWSIPVIELLLKNGANINAETANYGDALQAALWPQSPYSPRDPISPYRPRDPAMMKPVVKLLLGRGFKLTAPHGKRGFALHIAAAQSLHDIMRLLLDRGADPNAKSRKEELSAASEPADRQSGILGPWRNEYPWDDPPSSALYAAASAGDEAGCLLLLENGAKVHDVGGRYGSPLQAACESLDGFIGDRAKPVIRLLLDRGANVNQSGGKYGPPLQVLCAMMKPDLKLVTFLLEKGADVNAQGGLHGNALQAVCGSSRRPLELLQLLLTRGADVNALGGEYGSALQAACASREGFRVVELLLSHGAEVNLLGGKYGSALQAACASWKGFPMVELLLSRGADVNVLGGEYGSALQAACAGWESFRVVDLLLSRGADVNVLGGKYGSAPQAACASLECFPVVDLLLSRGADVNVLGGKYGSALQAACASLECFPVVELLLSRGADVNVLDREYGSALQAACLTGNRKVVQLLLDHGAEINAEGGSHGTALQAACSTVEVDTARLLIERGADIHASCGPLGGAWHTVAASWNLFKDDSVHAIPLMQLLLKHGVEINNKEGKLHPTALHAVQEGPGISARVKFLLDHEANVNISVGEHGTPLQFAFATGKLEYAKLLLESCPDLDVNAQGGVFNYALQAAAYAGEAQAVQLLLDKGADVNAGGGKYGSALHAAITKGFWDIVDILLEAGAKTDVHFLSETEEDWLARMEKEYGRIAVEQYRTFQEVQRNPNRGCTSCEDDLCWWKIAGYHT</sequence>
<feature type="region of interest" description="Disordered" evidence="4">
    <location>
        <begin position="9"/>
        <end position="85"/>
    </location>
</feature>
<protein>
    <submittedName>
        <fullName evidence="6">Ankyrin repeat-containing domain protein</fullName>
    </submittedName>
</protein>
<feature type="compositionally biased region" description="Polar residues" evidence="4">
    <location>
        <begin position="60"/>
        <end position="80"/>
    </location>
</feature>
<proteinExistence type="predicted"/>
<feature type="repeat" description="ANK" evidence="3">
    <location>
        <begin position="897"/>
        <end position="929"/>
    </location>
</feature>
<dbReference type="InterPro" id="IPR036770">
    <property type="entry name" value="Ankyrin_rpt-contain_sf"/>
</dbReference>
<dbReference type="InterPro" id="IPR050663">
    <property type="entry name" value="Ankyrin-SOCS_Box"/>
</dbReference>
<dbReference type="PROSITE" id="PS50837">
    <property type="entry name" value="NACHT"/>
    <property type="match status" value="1"/>
</dbReference>
<comment type="caution">
    <text evidence="6">The sequence shown here is derived from an EMBL/GenBank/DDBJ whole genome shotgun (WGS) entry which is preliminary data.</text>
</comment>
<reference evidence="6" key="1">
    <citation type="journal article" date="2023" name="Mol. Phylogenet. Evol.">
        <title>Genome-scale phylogeny and comparative genomics of the fungal order Sordariales.</title>
        <authorList>
            <person name="Hensen N."/>
            <person name="Bonometti L."/>
            <person name="Westerberg I."/>
            <person name="Brannstrom I.O."/>
            <person name="Guillou S."/>
            <person name="Cros-Aarteil S."/>
            <person name="Calhoun S."/>
            <person name="Haridas S."/>
            <person name="Kuo A."/>
            <person name="Mondo S."/>
            <person name="Pangilinan J."/>
            <person name="Riley R."/>
            <person name="LaButti K."/>
            <person name="Andreopoulos B."/>
            <person name="Lipzen A."/>
            <person name="Chen C."/>
            <person name="Yan M."/>
            <person name="Daum C."/>
            <person name="Ng V."/>
            <person name="Clum A."/>
            <person name="Steindorff A."/>
            <person name="Ohm R.A."/>
            <person name="Martin F."/>
            <person name="Silar P."/>
            <person name="Natvig D.O."/>
            <person name="Lalanne C."/>
            <person name="Gautier V."/>
            <person name="Ament-Velasquez S.L."/>
            <person name="Kruys A."/>
            <person name="Hutchinson M.I."/>
            <person name="Powell A.J."/>
            <person name="Barry K."/>
            <person name="Miller A.N."/>
            <person name="Grigoriev I.V."/>
            <person name="Debuchy R."/>
            <person name="Gladieux P."/>
            <person name="Hiltunen Thoren M."/>
            <person name="Johannesson H."/>
        </authorList>
    </citation>
    <scope>NUCLEOTIDE SEQUENCE</scope>
    <source>
        <strain evidence="6">CBS 958.72</strain>
    </source>
</reference>
<dbReference type="PROSITE" id="PS50088">
    <property type="entry name" value="ANK_REPEAT"/>
    <property type="match status" value="6"/>
</dbReference>